<protein>
    <submittedName>
        <fullName evidence="1">Putative redox-active protein (C_GCAxxG_C_C)</fullName>
    </submittedName>
</protein>
<accession>A0A1N6GWH7</accession>
<proteinExistence type="predicted"/>
<evidence type="ECO:0000313" key="2">
    <source>
        <dbReference type="Proteomes" id="UP000184694"/>
    </source>
</evidence>
<dbReference type="OrthoDB" id="163426at2"/>
<dbReference type="NCBIfam" id="NF045669">
    <property type="entry name" value="DVU1555_fam_CGA"/>
    <property type="match status" value="1"/>
</dbReference>
<dbReference type="RefSeq" id="WP_074216651.1">
    <property type="nucleotide sequence ID" value="NZ_FSRG01000005.1"/>
</dbReference>
<reference evidence="2" key="1">
    <citation type="submission" date="2016-11" db="EMBL/GenBank/DDBJ databases">
        <authorList>
            <person name="Varghese N."/>
            <person name="Submissions S."/>
        </authorList>
    </citation>
    <scope>NUCLEOTIDE SEQUENCE [LARGE SCALE GENOMIC DNA]</scope>
    <source>
        <strain evidence="2">DSM 17456</strain>
    </source>
</reference>
<dbReference type="STRING" id="1121457.SAMN02745161_1852"/>
<dbReference type="AlphaFoldDB" id="A0A1N6GWH7"/>
<dbReference type="InterPro" id="IPR010181">
    <property type="entry name" value="CGCAxxGCC_motif"/>
</dbReference>
<sequence length="152" mass="16206">MLSDIQLQLLQWAGKGYCCSQILVGLALEYSGLENPQLIRAAEGLCSGMFSCNGACGLLSGGALLIGLYTGHDAETEEKNEDLPILLESFTEWFTQKTTEKHGDITCGQILGESSGTPVPDTAVCGSLLAETFAYIESLLAEYGYDIAAVKE</sequence>
<gene>
    <name evidence="1" type="ORF">SAMN02745161_1852</name>
</gene>
<name>A0A1N6GWH7_9BACT</name>
<keyword evidence="2" id="KW-1185">Reference proteome</keyword>
<evidence type="ECO:0000313" key="1">
    <source>
        <dbReference type="EMBL" id="SIO11941.1"/>
    </source>
</evidence>
<organism evidence="1 2">
    <name type="scientific">Halodesulfovibrio marinisediminis DSM 17456</name>
    <dbReference type="NCBI Taxonomy" id="1121457"/>
    <lineage>
        <taxon>Bacteria</taxon>
        <taxon>Pseudomonadati</taxon>
        <taxon>Thermodesulfobacteriota</taxon>
        <taxon>Desulfovibrionia</taxon>
        <taxon>Desulfovibrionales</taxon>
        <taxon>Desulfovibrionaceae</taxon>
        <taxon>Halodesulfovibrio</taxon>
    </lineage>
</organism>
<dbReference type="Proteomes" id="UP000184694">
    <property type="component" value="Unassembled WGS sequence"/>
</dbReference>
<dbReference type="Pfam" id="PF09719">
    <property type="entry name" value="C_GCAxxG_C_C"/>
    <property type="match status" value="1"/>
</dbReference>
<dbReference type="EMBL" id="FSRG01000005">
    <property type="protein sequence ID" value="SIO11941.1"/>
    <property type="molecule type" value="Genomic_DNA"/>
</dbReference>